<dbReference type="GO" id="GO:0005886">
    <property type="term" value="C:plasma membrane"/>
    <property type="evidence" value="ECO:0007669"/>
    <property type="project" value="TreeGrafter"/>
</dbReference>
<dbReference type="Gene3D" id="3.30.2090.10">
    <property type="entry name" value="Multidrug efflux transporter AcrB TolC docking domain, DN and DC subdomains"/>
    <property type="match status" value="2"/>
</dbReference>
<dbReference type="SUPFAM" id="SSF82866">
    <property type="entry name" value="Multidrug efflux transporter AcrB transmembrane domain"/>
    <property type="match status" value="2"/>
</dbReference>
<feature type="transmembrane region" description="Helical" evidence="1">
    <location>
        <begin position="939"/>
        <end position="959"/>
    </location>
</feature>
<dbReference type="OrthoDB" id="5287122at2"/>
<feature type="transmembrane region" description="Helical" evidence="1">
    <location>
        <begin position="556"/>
        <end position="576"/>
    </location>
</feature>
<protein>
    <submittedName>
        <fullName evidence="2">Efflux RND transporter permease subunit</fullName>
    </submittedName>
</protein>
<dbReference type="PANTHER" id="PTHR32063">
    <property type="match status" value="1"/>
</dbReference>
<dbReference type="Pfam" id="PF00873">
    <property type="entry name" value="ACR_tran"/>
    <property type="match status" value="2"/>
</dbReference>
<dbReference type="GO" id="GO:0042910">
    <property type="term" value="F:xenobiotic transmembrane transporter activity"/>
    <property type="evidence" value="ECO:0007669"/>
    <property type="project" value="TreeGrafter"/>
</dbReference>
<evidence type="ECO:0000313" key="3">
    <source>
        <dbReference type="Proteomes" id="UP000305675"/>
    </source>
</evidence>
<organism evidence="2 3">
    <name type="scientific">Ferrimonas aestuarii</name>
    <dbReference type="NCBI Taxonomy" id="2569539"/>
    <lineage>
        <taxon>Bacteria</taxon>
        <taxon>Pseudomonadati</taxon>
        <taxon>Pseudomonadota</taxon>
        <taxon>Gammaproteobacteria</taxon>
        <taxon>Alteromonadales</taxon>
        <taxon>Ferrimonadaceae</taxon>
        <taxon>Ferrimonas</taxon>
    </lineage>
</organism>
<dbReference type="SUPFAM" id="SSF82714">
    <property type="entry name" value="Multidrug efflux transporter AcrB TolC docking domain, DN and DC subdomains"/>
    <property type="match status" value="2"/>
</dbReference>
<dbReference type="Gene3D" id="3.30.70.1430">
    <property type="entry name" value="Multidrug efflux transporter AcrB pore domain"/>
    <property type="match status" value="2"/>
</dbReference>
<comment type="caution">
    <text evidence="2">The sequence shown here is derived from an EMBL/GenBank/DDBJ whole genome shotgun (WGS) entry which is preliminary data.</text>
</comment>
<dbReference type="InterPro" id="IPR027463">
    <property type="entry name" value="AcrB_DN_DC_subdom"/>
</dbReference>
<feature type="transmembrane region" description="Helical" evidence="1">
    <location>
        <begin position="467"/>
        <end position="488"/>
    </location>
</feature>
<name>A0A4U1BXK2_9GAMM</name>
<dbReference type="InterPro" id="IPR001036">
    <property type="entry name" value="Acrflvin-R"/>
</dbReference>
<feature type="transmembrane region" description="Helical" evidence="1">
    <location>
        <begin position="434"/>
        <end position="455"/>
    </location>
</feature>
<feature type="transmembrane region" description="Helical" evidence="1">
    <location>
        <begin position="363"/>
        <end position="383"/>
    </location>
</feature>
<dbReference type="EMBL" id="SWCJ01000001">
    <property type="protein sequence ID" value="TKB58455.1"/>
    <property type="molecule type" value="Genomic_DNA"/>
</dbReference>
<feature type="transmembrane region" description="Helical" evidence="1">
    <location>
        <begin position="1014"/>
        <end position="1032"/>
    </location>
</feature>
<dbReference type="PANTHER" id="PTHR32063:SF0">
    <property type="entry name" value="SWARMING MOTILITY PROTEIN SWRC"/>
    <property type="match status" value="1"/>
</dbReference>
<accession>A0A4U1BXK2</accession>
<feature type="transmembrane region" description="Helical" evidence="1">
    <location>
        <begin position="965"/>
        <end position="986"/>
    </location>
</feature>
<dbReference type="Gene3D" id="3.30.70.1440">
    <property type="entry name" value="Multidrug efflux transporter AcrB pore domain"/>
    <property type="match status" value="1"/>
</dbReference>
<dbReference type="AlphaFoldDB" id="A0A4U1BXK2"/>
<feature type="transmembrane region" description="Helical" evidence="1">
    <location>
        <begin position="337"/>
        <end position="356"/>
    </location>
</feature>
<feature type="transmembrane region" description="Helical" evidence="1">
    <location>
        <begin position="913"/>
        <end position="932"/>
    </location>
</feature>
<keyword evidence="3" id="KW-1185">Reference proteome</keyword>
<keyword evidence="1" id="KW-0472">Membrane</keyword>
<keyword evidence="1" id="KW-1133">Transmembrane helix</keyword>
<dbReference type="RefSeq" id="WP_136861604.1">
    <property type="nucleotide sequence ID" value="NZ_SWCJ01000001.1"/>
</dbReference>
<feature type="transmembrane region" description="Helical" evidence="1">
    <location>
        <begin position="389"/>
        <end position="413"/>
    </location>
</feature>
<feature type="transmembrane region" description="Helical" evidence="1">
    <location>
        <begin position="588"/>
        <end position="608"/>
    </location>
</feature>
<reference evidence="2 3" key="1">
    <citation type="submission" date="2019-04" db="EMBL/GenBank/DDBJ databases">
        <authorList>
            <person name="Hwang J.C."/>
        </authorList>
    </citation>
    <scope>NUCLEOTIDE SEQUENCE [LARGE SCALE GENOMIC DNA]</scope>
    <source>
        <strain evidence="2 3">IMCC35002</strain>
    </source>
</reference>
<proteinExistence type="predicted"/>
<feature type="transmembrane region" description="Helical" evidence="1">
    <location>
        <begin position="526"/>
        <end position="550"/>
    </location>
</feature>
<keyword evidence="1" id="KW-0812">Transmembrane</keyword>
<gene>
    <name evidence="2" type="ORF">FCL42_01545</name>
</gene>
<feature type="transmembrane region" description="Helical" evidence="1">
    <location>
        <begin position="12"/>
        <end position="29"/>
    </location>
</feature>
<dbReference type="PRINTS" id="PR00702">
    <property type="entry name" value="ACRIFLAVINRP"/>
</dbReference>
<dbReference type="Proteomes" id="UP000305675">
    <property type="component" value="Unassembled WGS sequence"/>
</dbReference>
<evidence type="ECO:0000313" key="2">
    <source>
        <dbReference type="EMBL" id="TKB58455.1"/>
    </source>
</evidence>
<dbReference type="SUPFAM" id="SSF82693">
    <property type="entry name" value="Multidrug efflux transporter AcrB pore domain, PN1, PN2, PC1 and PC2 subdomains"/>
    <property type="match status" value="3"/>
</dbReference>
<dbReference type="Gene3D" id="1.20.1640.10">
    <property type="entry name" value="Multidrug efflux transporter AcrB transmembrane domain"/>
    <property type="match status" value="3"/>
</dbReference>
<evidence type="ECO:0000256" key="1">
    <source>
        <dbReference type="SAM" id="Phobius"/>
    </source>
</evidence>
<feature type="transmembrane region" description="Helical" evidence="1">
    <location>
        <begin position="1044"/>
        <end position="1068"/>
    </location>
</feature>
<sequence>MGIIKTSVKRPVTVWMFILAIVMFGMVGFNRLSVNLLPDMSYPSLTVRTTYEGAAPAEVEQLVSKPIEEAVGVVKGLRQVSSISRAGLSDVQLEFEWGTDMDMAALDTREKLDAIELPLDVDKPLLLRFNPNLDPIVRLAVVAQTELDSKASDAELIKMRTWVDEELKRTLETVPGIASVRPSGGLEQQIQILIDQRKLSQLGLTSADVIDRISRENINLSAGKLTEGEEELLIRTLNQFQSLDEIRQLIVFQDSQRQVRLFEVANIVDNYKERDNISRNQGKEAVELAIYKEGDANTVAVAKALKDRLKTLEDESPYPINLLYDQSTFIESAVTEVTQAALIGAVLAMLVIFLFLGELKPTMIISLSIPISVIATFNLMYFNGISLNIMSLGGIALAVGLLVDNAIVVLENIDRRKKLGDDLHQAAEKGTSEVSSAIIASTLTTLAVFVPLIFVEGVAGQLFADQAMTVTFALIASLLVALSAIPMLSSRKGLRLDVNGLQKTETPKPTTKLGLTRYYAGKAFSFPFVLLFSYLPSLLITVVLVIARVVRRLGHLLFVPILWVFNRLYGAVQWAYPKLLTLALSMRLATLAIAIAITGLAGSLLPRLGMELIPPMNQGEFYLEMQLPPGSEVHQTDRVLATLAASCMEDEAVDQVYSQAGSAGLLSSAANIGGENWGRLQVVLKHSQAQDRVMAKLRSAASRIPDLEYSVQSPELFSFKTPMELEISGYDLTQLKRASALVTQTLSQSDRLKDIENSLREGQPELTVRFDHARLANLGLTAPQVASRISEVIGGSVASRYTIADRKVEILVRAGTQDRDQLEDLASLIVNPGSNRPISLDAVADIRQEVGPAAINRIAQQRVAIVSANLAHGSLKDAVADAKQKLSQIDLPAGTSIRFGGQNEEMETSINSLYIALGLAVFLVYLVMASQFESLLHPLLILVAIPMALAGSVFGLWITQTHISVVVFIGLIMLSGIVVNNAIVLVDRINQLRQQGTPRAQAITEAAESRLRPILMTTLTTTLGLAPMMLGLGDGSEMRAPMAITVIFGLLLSTLLTLVVLPVLYSLFDSKRFDDVSDNNDTLAKETGHAQ</sequence>
<dbReference type="Gene3D" id="3.30.70.1320">
    <property type="entry name" value="Multidrug efflux transporter AcrB pore domain like"/>
    <property type="match status" value="1"/>
</dbReference>